<dbReference type="SUPFAM" id="SSF55797">
    <property type="entry name" value="PR-1-like"/>
    <property type="match status" value="1"/>
</dbReference>
<dbReference type="Pfam" id="PF00188">
    <property type="entry name" value="CAP"/>
    <property type="match status" value="1"/>
</dbReference>
<evidence type="ECO:0000313" key="3">
    <source>
        <dbReference type="Proteomes" id="UP000007494"/>
    </source>
</evidence>
<feature type="domain" description="SCP" evidence="1">
    <location>
        <begin position="19"/>
        <end position="107"/>
    </location>
</feature>
<reference evidence="3" key="1">
    <citation type="journal article" date="2012" name="PLoS Pathog.">
        <title>Comparative genomics of the apicomplexan parasites Toxoplasma gondii and Neospora caninum: Coccidia differing in host range and transmission strategy.</title>
        <authorList>
            <person name="Reid A.J."/>
            <person name="Vermont S.J."/>
            <person name="Cotton J.A."/>
            <person name="Harris D."/>
            <person name="Hill-Cawthorne G.A."/>
            <person name="Konen-Waisman S."/>
            <person name="Latham S.M."/>
            <person name="Mourier T."/>
            <person name="Norton R."/>
            <person name="Quail M.A."/>
            <person name="Sanders M."/>
            <person name="Shanmugam D."/>
            <person name="Sohal A."/>
            <person name="Wasmuth J.D."/>
            <person name="Brunk B."/>
            <person name="Grigg M.E."/>
            <person name="Howard J.C."/>
            <person name="Parkinson J."/>
            <person name="Roos D.S."/>
            <person name="Trees A.J."/>
            <person name="Berriman M."/>
            <person name="Pain A."/>
            <person name="Wastling J.M."/>
        </authorList>
    </citation>
    <scope>NUCLEOTIDE SEQUENCE [LARGE SCALE GENOMIC DNA]</scope>
    <source>
        <strain evidence="3">Liverpool</strain>
    </source>
</reference>
<name>F0VM39_NEOCL</name>
<accession>F0VM39</accession>
<dbReference type="InterPro" id="IPR035940">
    <property type="entry name" value="CAP_sf"/>
</dbReference>
<dbReference type="GeneID" id="13442248"/>
<keyword evidence="3" id="KW-1185">Reference proteome</keyword>
<dbReference type="OrthoDB" id="330168at2759"/>
<organism evidence="2 3">
    <name type="scientific">Neospora caninum (strain Liverpool)</name>
    <dbReference type="NCBI Taxonomy" id="572307"/>
    <lineage>
        <taxon>Eukaryota</taxon>
        <taxon>Sar</taxon>
        <taxon>Alveolata</taxon>
        <taxon>Apicomplexa</taxon>
        <taxon>Conoidasida</taxon>
        <taxon>Coccidia</taxon>
        <taxon>Eucoccidiorida</taxon>
        <taxon>Eimeriorina</taxon>
        <taxon>Sarcocystidae</taxon>
        <taxon>Neospora</taxon>
    </lineage>
</organism>
<dbReference type="Proteomes" id="UP000007494">
    <property type="component" value="Chromosome X"/>
</dbReference>
<dbReference type="InterPro" id="IPR014044">
    <property type="entry name" value="CAP_dom"/>
</dbReference>
<evidence type="ECO:0000313" key="2">
    <source>
        <dbReference type="EMBL" id="CBZ54317.1"/>
    </source>
</evidence>
<dbReference type="Gene3D" id="3.40.33.10">
    <property type="entry name" value="CAP"/>
    <property type="match status" value="1"/>
</dbReference>
<evidence type="ECO:0000259" key="1">
    <source>
        <dbReference type="Pfam" id="PF00188"/>
    </source>
</evidence>
<proteinExistence type="predicted"/>
<dbReference type="RefSeq" id="XP_003884348.1">
    <property type="nucleotide sequence ID" value="XM_003884299.1"/>
</dbReference>
<dbReference type="AlphaFoldDB" id="F0VM39"/>
<sequence length="163" mass="17957">MTDAQFRTTGENLSIACTLGTSSWADVPAVWFEEVHCYKYGKGGNPCVALPLPKCNPEKHAEGIMVGHFTQLMSDRSSFGACAVRYCRQPCQLGAKTGQKVLTVCNYAEGGNVEGTYPFSRRVAEQLSAIHPEIFEAAEDEASQQACRNTQKLWTEKNPSKKF</sequence>
<dbReference type="EMBL" id="FR823391">
    <property type="protein sequence ID" value="CBZ54317.1"/>
    <property type="molecule type" value="Genomic_DNA"/>
</dbReference>
<protein>
    <recommendedName>
        <fullName evidence="1">SCP domain-containing protein</fullName>
    </recommendedName>
</protein>
<gene>
    <name evidence="2" type="ORF">NCLIV_047480</name>
</gene>
<dbReference type="InParanoid" id="F0VM39"/>
<dbReference type="VEuPathDB" id="ToxoDB:NCLIV_047480"/>